<evidence type="ECO:0000313" key="2">
    <source>
        <dbReference type="EMBL" id="OTP18506.1"/>
    </source>
</evidence>
<dbReference type="InterPro" id="IPR006440">
    <property type="entry name" value="Doc"/>
</dbReference>
<proteinExistence type="predicted"/>
<dbReference type="EMBL" id="NGMM01000001">
    <property type="protein sequence ID" value="OTP18506.1"/>
    <property type="molecule type" value="Genomic_DNA"/>
</dbReference>
<dbReference type="SUPFAM" id="SSF140931">
    <property type="entry name" value="Fic-like"/>
    <property type="match status" value="1"/>
</dbReference>
<gene>
    <name evidence="3" type="ORF">A5888_000272</name>
    <name evidence="2" type="ORF">A5888_000320</name>
</gene>
<dbReference type="InterPro" id="IPR036597">
    <property type="entry name" value="Fido-like_dom_sf"/>
</dbReference>
<reference evidence="3" key="3">
    <citation type="submission" date="2024-03" db="EMBL/GenBank/DDBJ databases">
        <title>The Genome Sequence of Enterococcus sp. DIV0242b.</title>
        <authorList>
            <consortium name="The Broad Institute Genomics Platform"/>
            <consortium name="The Broad Institute Microbial Omics Core"/>
            <consortium name="The Broad Institute Genomic Center for Infectious Diseases"/>
            <person name="Earl A."/>
            <person name="Manson A."/>
            <person name="Gilmore M."/>
            <person name="Schwartman J."/>
            <person name="Shea T."/>
            <person name="Abouelleil A."/>
            <person name="Cao P."/>
            <person name="Chapman S."/>
            <person name="Cusick C."/>
            <person name="Young S."/>
            <person name="Neafsey D."/>
            <person name="Nusbaum C."/>
            <person name="Birren B."/>
        </authorList>
    </citation>
    <scope>NUCLEOTIDE SEQUENCE</scope>
    <source>
        <strain evidence="3">9E7_DIV0242</strain>
    </source>
</reference>
<keyword evidence="4" id="KW-1185">Reference proteome</keyword>
<dbReference type="GO" id="GO:0016301">
    <property type="term" value="F:kinase activity"/>
    <property type="evidence" value="ECO:0007669"/>
    <property type="project" value="InterPro"/>
</dbReference>
<feature type="domain" description="Fido" evidence="1">
    <location>
        <begin position="4"/>
        <end position="126"/>
    </location>
</feature>
<evidence type="ECO:0000313" key="3">
    <source>
        <dbReference type="EMBL" id="WYJ88553.1"/>
    </source>
</evidence>
<dbReference type="EMBL" id="CP147247">
    <property type="protein sequence ID" value="WYJ88553.1"/>
    <property type="molecule type" value="Genomic_DNA"/>
</dbReference>
<protein>
    <submittedName>
        <fullName evidence="3">Death on curing protein</fullName>
    </submittedName>
</protein>
<name>A0A242KC14_9ENTE</name>
<reference evidence="2" key="1">
    <citation type="submission" date="2017-05" db="EMBL/GenBank/DDBJ databases">
        <title>The Genome Sequence of Enterococcus sp. 9E7_DIV0242.</title>
        <authorList>
            <consortium name="The Broad Institute Genomics Platform"/>
            <consortium name="The Broad Institute Genomic Center for Infectious Diseases"/>
            <person name="Earl A."/>
            <person name="Manson A."/>
            <person name="Schwartman J."/>
            <person name="Gilmore M."/>
            <person name="Abouelleil A."/>
            <person name="Cao P."/>
            <person name="Chapman S."/>
            <person name="Cusick C."/>
            <person name="Shea T."/>
            <person name="Young S."/>
            <person name="Neafsey D."/>
            <person name="Nusbaum C."/>
            <person name="Birren B."/>
        </authorList>
    </citation>
    <scope>NUCLEOTIDE SEQUENCE [LARGE SCALE GENOMIC DNA]</scope>
    <source>
        <strain evidence="2">9E7_DIV0242</strain>
    </source>
</reference>
<dbReference type="InterPro" id="IPR053737">
    <property type="entry name" value="Type_II_TA_Toxin"/>
</dbReference>
<evidence type="ECO:0000259" key="1">
    <source>
        <dbReference type="PROSITE" id="PS51459"/>
    </source>
</evidence>
<dbReference type="OrthoDB" id="9802752at2"/>
<dbReference type="AlphaFoldDB" id="A0A242KC14"/>
<evidence type="ECO:0000313" key="4">
    <source>
        <dbReference type="Proteomes" id="UP000195141"/>
    </source>
</evidence>
<dbReference type="Gene3D" id="1.20.120.1870">
    <property type="entry name" value="Fic/DOC protein, Fido domain"/>
    <property type="match status" value="1"/>
</dbReference>
<sequence length="165" mass="18849">MTCLSEELLIEVNIFCQKKTEQQVNSMYGVRDRKGLASISASVDQSVFGIDIYPTVFSKATFLWRSLTNYHCFYNGNKRTAFVTAYLFLLMNDFQLLIDTRVFYEAALAIAAGEMADEQIEELLLAQATKCKSEVRNDLEFSNVLETVYEKDAHLKKLIEELSLT</sequence>
<dbReference type="NCBIfam" id="TIGR01550">
    <property type="entry name" value="DOC_P1"/>
    <property type="match status" value="1"/>
</dbReference>
<dbReference type="PANTHER" id="PTHR39426">
    <property type="entry name" value="HOMOLOGY TO DEATH-ON-CURING PROTEIN OF PHAGE P1"/>
    <property type="match status" value="1"/>
</dbReference>
<dbReference type="Proteomes" id="UP000195141">
    <property type="component" value="Chromosome"/>
</dbReference>
<accession>A0A242KC14</accession>
<dbReference type="Pfam" id="PF02661">
    <property type="entry name" value="Fic"/>
    <property type="match status" value="1"/>
</dbReference>
<dbReference type="PROSITE" id="PS51459">
    <property type="entry name" value="FIDO"/>
    <property type="match status" value="1"/>
</dbReference>
<reference evidence="3" key="2">
    <citation type="submission" date="2017-05" db="EMBL/GenBank/DDBJ databases">
        <authorList>
            <consortium name="The Broad Institute Genomics Platform"/>
            <consortium name="The Broad Institute Genomic Center for Infectious Diseases"/>
            <person name="Earl A."/>
            <person name="Manson A."/>
            <person name="Schwartman J."/>
            <person name="Gilmore M."/>
            <person name="Abouelleil A."/>
            <person name="Cao P."/>
            <person name="Chapman S."/>
            <person name="Cusick C."/>
            <person name="Shea T."/>
            <person name="Young S."/>
            <person name="Neafsey D."/>
            <person name="Nusbaum C."/>
            <person name="Birren B."/>
        </authorList>
    </citation>
    <scope>NUCLEOTIDE SEQUENCE</scope>
    <source>
        <strain evidence="3">9E7_DIV0242</strain>
    </source>
</reference>
<dbReference type="InterPro" id="IPR003812">
    <property type="entry name" value="Fido"/>
</dbReference>
<dbReference type="PANTHER" id="PTHR39426:SF1">
    <property type="entry name" value="HOMOLOGY TO DEATH-ON-CURING PROTEIN OF PHAGE P1"/>
    <property type="match status" value="1"/>
</dbReference>
<dbReference type="RefSeq" id="WP_139843792.1">
    <property type="nucleotide sequence ID" value="NZ_CP147247.1"/>
</dbReference>
<organism evidence="2">
    <name type="scientific">Candidatus Enterococcus clewellii</name>
    <dbReference type="NCBI Taxonomy" id="1834193"/>
    <lineage>
        <taxon>Bacteria</taxon>
        <taxon>Bacillati</taxon>
        <taxon>Bacillota</taxon>
        <taxon>Bacilli</taxon>
        <taxon>Lactobacillales</taxon>
        <taxon>Enterococcaceae</taxon>
        <taxon>Enterococcus</taxon>
    </lineage>
</organism>